<dbReference type="PANTHER" id="PTHR38816">
    <property type="entry name" value="EXOSOME SUBUNIT, DUF54 FAMILY-RELATED"/>
    <property type="match status" value="1"/>
</dbReference>
<evidence type="ECO:0000313" key="1">
    <source>
        <dbReference type="EMBL" id="AGB50056.1"/>
    </source>
</evidence>
<proteinExistence type="predicted"/>
<dbReference type="Proteomes" id="UP000010866">
    <property type="component" value="Chromosome"/>
</dbReference>
<name>L0KY61_METHD</name>
<dbReference type="NCBIfam" id="NF011143">
    <property type="entry name" value="PRK14555.1-4"/>
    <property type="match status" value="1"/>
</dbReference>
<accession>L0KY61</accession>
<dbReference type="AlphaFoldDB" id="L0KY61"/>
<dbReference type="Pfam" id="PF01877">
    <property type="entry name" value="RNA_binding"/>
    <property type="match status" value="1"/>
</dbReference>
<dbReference type="EMBL" id="CP003362">
    <property type="protein sequence ID" value="AGB50056.1"/>
    <property type="molecule type" value="Genomic_DNA"/>
</dbReference>
<dbReference type="InterPro" id="IPR002739">
    <property type="entry name" value="PAB1135-like"/>
</dbReference>
<keyword evidence="2" id="KW-1185">Reference proteome</keyword>
<dbReference type="STRING" id="867904.Metho_1879"/>
<dbReference type="SUPFAM" id="SSF55282">
    <property type="entry name" value="RL5-like"/>
    <property type="match status" value="1"/>
</dbReference>
<dbReference type="OrthoDB" id="10874at2157"/>
<dbReference type="Gene3D" id="3.30.1440.10">
    <property type="match status" value="1"/>
</dbReference>
<reference evidence="2" key="1">
    <citation type="submission" date="2012-02" db="EMBL/GenBank/DDBJ databases">
        <title>Complete sequence of chromosome of Methanomethylovorans hollandica DSM 15978.</title>
        <authorList>
            <person name="Lucas S."/>
            <person name="Copeland A."/>
            <person name="Lapidus A."/>
            <person name="Glavina del Rio T."/>
            <person name="Dalin E."/>
            <person name="Tice H."/>
            <person name="Bruce D."/>
            <person name="Goodwin L."/>
            <person name="Pitluck S."/>
            <person name="Peters L."/>
            <person name="Mikhailova N."/>
            <person name="Held B."/>
            <person name="Kyrpides N."/>
            <person name="Mavromatis K."/>
            <person name="Ivanova N."/>
            <person name="Brettin T."/>
            <person name="Detter J.C."/>
            <person name="Han C."/>
            <person name="Larimer F."/>
            <person name="Land M."/>
            <person name="Hauser L."/>
            <person name="Markowitz V."/>
            <person name="Cheng J.-F."/>
            <person name="Hugenholtz P."/>
            <person name="Woyke T."/>
            <person name="Wu D."/>
            <person name="Spring S."/>
            <person name="Schroeder M."/>
            <person name="Brambilla E."/>
            <person name="Klenk H.-P."/>
            <person name="Eisen J.A."/>
        </authorList>
    </citation>
    <scope>NUCLEOTIDE SEQUENCE [LARGE SCALE GENOMIC DNA]</scope>
    <source>
        <strain evidence="2">DSM 15978 / NBRC 107637 / DMS1</strain>
    </source>
</reference>
<gene>
    <name evidence="1" type="ordered locus">Metho_1879</name>
</gene>
<dbReference type="HOGENOM" id="CLU_131306_1_1_2"/>
<dbReference type="KEGG" id="mhz:Metho_1879"/>
<dbReference type="InterPro" id="IPR022803">
    <property type="entry name" value="Ribosomal_uL5_dom_sf"/>
</dbReference>
<sequence>MIHHINLRVIAHSTEEKSRVMDALGLFLKNSLKNKDSDLLSELVDTIEAEGHYGNPITIFSIQLTRKHDTMAFSKFVHNNMTSEDLETLQSEMPDRLDDEQVFHLRFDKQEAYMGRVKIVSSSDAITAKVKIETYPKNREMAGKIVEELFG</sequence>
<protein>
    <submittedName>
        <fullName evidence="1">Putative exosome subunit</fullName>
    </submittedName>
</protein>
<evidence type="ECO:0000313" key="2">
    <source>
        <dbReference type="Proteomes" id="UP000010866"/>
    </source>
</evidence>
<organism evidence="1 2">
    <name type="scientific">Methanomethylovorans hollandica (strain DSM 15978 / NBRC 107637 / DMS1)</name>
    <dbReference type="NCBI Taxonomy" id="867904"/>
    <lineage>
        <taxon>Archaea</taxon>
        <taxon>Methanobacteriati</taxon>
        <taxon>Methanobacteriota</taxon>
        <taxon>Stenosarchaea group</taxon>
        <taxon>Methanomicrobia</taxon>
        <taxon>Methanosarcinales</taxon>
        <taxon>Methanosarcinaceae</taxon>
        <taxon>Methanomethylovorans</taxon>
    </lineage>
</organism>
<dbReference type="PANTHER" id="PTHR38816:SF1">
    <property type="entry name" value="EXOSOME SUBUNIT"/>
    <property type="match status" value="1"/>
</dbReference>